<dbReference type="AlphaFoldDB" id="A0A133PSW1"/>
<dbReference type="InterPro" id="IPR046357">
    <property type="entry name" value="PPIase_dom_sf"/>
</dbReference>
<name>A0A133PSW1_9BACT</name>
<dbReference type="PROSITE" id="PS51257">
    <property type="entry name" value="PROKAR_LIPOPROTEIN"/>
    <property type="match status" value="1"/>
</dbReference>
<evidence type="ECO:0000313" key="2">
    <source>
        <dbReference type="EMBL" id="KXA31954.1"/>
    </source>
</evidence>
<dbReference type="Proteomes" id="UP000070533">
    <property type="component" value="Unassembled WGS sequence"/>
</dbReference>
<accession>A0A133PSW1</accession>
<evidence type="ECO:0000313" key="3">
    <source>
        <dbReference type="Proteomes" id="UP000070533"/>
    </source>
</evidence>
<proteinExistence type="predicted"/>
<dbReference type="PATRIC" id="fig|28128.5.peg.2891"/>
<keyword evidence="1" id="KW-0732">Signal</keyword>
<feature type="signal peptide" evidence="1">
    <location>
        <begin position="1"/>
        <end position="21"/>
    </location>
</feature>
<protein>
    <recommendedName>
        <fullName evidence="4">DUF4827 domain-containing protein</fullName>
    </recommendedName>
</protein>
<comment type="caution">
    <text evidence="2">The sequence shown here is derived from an EMBL/GenBank/DDBJ whole genome shotgun (WGS) entry which is preliminary data.</text>
</comment>
<feature type="chain" id="PRO_5007458500" description="DUF4827 domain-containing protein" evidence="1">
    <location>
        <begin position="22"/>
        <end position="212"/>
    </location>
</feature>
<dbReference type="OrthoDB" id="1096383at2"/>
<dbReference type="eggNOG" id="ENOG5032PII">
    <property type="taxonomic scope" value="Bacteria"/>
</dbReference>
<organism evidence="2 3">
    <name type="scientific">Prevotella corporis</name>
    <dbReference type="NCBI Taxonomy" id="28128"/>
    <lineage>
        <taxon>Bacteria</taxon>
        <taxon>Pseudomonadati</taxon>
        <taxon>Bacteroidota</taxon>
        <taxon>Bacteroidia</taxon>
        <taxon>Bacteroidales</taxon>
        <taxon>Prevotellaceae</taxon>
        <taxon>Prevotella</taxon>
    </lineage>
</organism>
<dbReference type="STRING" id="28128.HMPREF3226_02805"/>
<evidence type="ECO:0000256" key="1">
    <source>
        <dbReference type="SAM" id="SignalP"/>
    </source>
</evidence>
<dbReference type="Gene3D" id="3.10.50.40">
    <property type="match status" value="1"/>
</dbReference>
<dbReference type="RefSeq" id="WP_060941445.1">
    <property type="nucleotide sequence ID" value="NZ_KQ957345.1"/>
</dbReference>
<reference evidence="3" key="1">
    <citation type="submission" date="2016-01" db="EMBL/GenBank/DDBJ databases">
        <authorList>
            <person name="Mitreva M."/>
            <person name="Pepin K.H."/>
            <person name="Mihindukulasuriya K.A."/>
            <person name="Fulton R."/>
            <person name="Fronick C."/>
            <person name="O'Laughlin M."/>
            <person name="Miner T."/>
            <person name="Herter B."/>
            <person name="Rosa B.A."/>
            <person name="Cordes M."/>
            <person name="Tomlinson C."/>
            <person name="Wollam A."/>
            <person name="Palsikar V.B."/>
            <person name="Mardis E.R."/>
            <person name="Wilson R.K."/>
        </authorList>
    </citation>
    <scope>NUCLEOTIDE SEQUENCE [LARGE SCALE GENOMIC DNA]</scope>
    <source>
        <strain evidence="3">MJR7716</strain>
    </source>
</reference>
<gene>
    <name evidence="2" type="ORF">HMPREF3226_02805</name>
</gene>
<dbReference type="EMBL" id="LRQG01000263">
    <property type="protein sequence ID" value="KXA31954.1"/>
    <property type="molecule type" value="Genomic_DNA"/>
</dbReference>
<evidence type="ECO:0008006" key="4">
    <source>
        <dbReference type="Google" id="ProtNLM"/>
    </source>
</evidence>
<dbReference type="Pfam" id="PF16109">
    <property type="entry name" value="DUF4827"/>
    <property type="match status" value="1"/>
</dbReference>
<sequence length="212" mass="23601">MKKITLLLVVLTGVLALYSCNKNDTYADQLERERNAINDFITKRGISVITEQQFNKQGQTTNLSKNEFVRFTNTGVYMQIMNKGVGETIKKGETATVLCRFDERSIFKDSIQLSNKVLYWSGVVDKMSVTNTSGTFTASFDKGSSVMYQSYKSASVPAGWLAPLPYINIGRIKSAADSLAHVRLIVPSTQGQQNASQNVYPCFYDITYGRGL</sequence>
<dbReference type="GO" id="GO:0003755">
    <property type="term" value="F:peptidyl-prolyl cis-trans isomerase activity"/>
    <property type="evidence" value="ECO:0007669"/>
    <property type="project" value="InterPro"/>
</dbReference>
<keyword evidence="3" id="KW-1185">Reference proteome</keyword>
<dbReference type="InterPro" id="IPR032252">
    <property type="entry name" value="DUF4827"/>
</dbReference>